<dbReference type="EMBL" id="JAOPHQ010001426">
    <property type="protein sequence ID" value="KAK0150970.1"/>
    <property type="molecule type" value="Genomic_DNA"/>
</dbReference>
<proteinExistence type="predicted"/>
<accession>A0AA47N325</accession>
<comment type="caution">
    <text evidence="1">The sequence shown here is derived from an EMBL/GenBank/DDBJ whole genome shotgun (WGS) entry which is preliminary data.</text>
</comment>
<reference evidence="1" key="1">
    <citation type="journal article" date="2023" name="Front. Mar. Sci.">
        <title>A new Merluccius polli reference genome to investigate the effects of global change in West African waters.</title>
        <authorList>
            <person name="Mateo J.L."/>
            <person name="Blanco-Fernandez C."/>
            <person name="Garcia-Vazquez E."/>
            <person name="Machado-Schiaffino G."/>
        </authorList>
    </citation>
    <scope>NUCLEOTIDE SEQUENCE</scope>
    <source>
        <strain evidence="1">C29</strain>
        <tissue evidence="1">Fin</tissue>
    </source>
</reference>
<evidence type="ECO:0000313" key="1">
    <source>
        <dbReference type="EMBL" id="KAK0150970.1"/>
    </source>
</evidence>
<protein>
    <submittedName>
        <fullName evidence="1">Uncharacterized protein</fullName>
    </submittedName>
</protein>
<name>A0AA47N325_MERPO</name>
<evidence type="ECO:0000313" key="2">
    <source>
        <dbReference type="Proteomes" id="UP001174136"/>
    </source>
</evidence>
<keyword evidence="2" id="KW-1185">Reference proteome</keyword>
<dbReference type="AlphaFoldDB" id="A0AA47N325"/>
<sequence>MPDKIGTIKLRQSVTLEPLCEHLSRSRPRNVLVGRVVTPLWGDRWVTVKLINPSSKAVTLRRNCKIADVFPCVAVEELPSPENVSVNIQDVTQGSVVTKSPQQRKEVLNNLGLQDLDLDGCEVSDQWKDKLLRVRVDGK</sequence>
<organism evidence="1 2">
    <name type="scientific">Merluccius polli</name>
    <name type="common">Benguela hake</name>
    <name type="synonym">Merluccius cadenati</name>
    <dbReference type="NCBI Taxonomy" id="89951"/>
    <lineage>
        <taxon>Eukaryota</taxon>
        <taxon>Metazoa</taxon>
        <taxon>Chordata</taxon>
        <taxon>Craniata</taxon>
        <taxon>Vertebrata</taxon>
        <taxon>Euteleostomi</taxon>
        <taxon>Actinopterygii</taxon>
        <taxon>Neopterygii</taxon>
        <taxon>Teleostei</taxon>
        <taxon>Neoteleostei</taxon>
        <taxon>Acanthomorphata</taxon>
        <taxon>Zeiogadaria</taxon>
        <taxon>Gadariae</taxon>
        <taxon>Gadiformes</taxon>
        <taxon>Gadoidei</taxon>
        <taxon>Merlucciidae</taxon>
        <taxon>Merluccius</taxon>
    </lineage>
</organism>
<gene>
    <name evidence="1" type="ORF">N1851_007914</name>
</gene>
<dbReference type="Proteomes" id="UP001174136">
    <property type="component" value="Unassembled WGS sequence"/>
</dbReference>